<keyword evidence="4 7" id="KW-0812">Transmembrane</keyword>
<dbReference type="OrthoDB" id="9785836at2"/>
<dbReference type="Proteomes" id="UP000309676">
    <property type="component" value="Unassembled WGS sequence"/>
</dbReference>
<keyword evidence="5 7" id="KW-1133">Transmembrane helix</keyword>
<dbReference type="GO" id="GO:0005886">
    <property type="term" value="C:plasma membrane"/>
    <property type="evidence" value="ECO:0007669"/>
    <property type="project" value="UniProtKB-SubCell"/>
</dbReference>
<dbReference type="SUPFAM" id="SSF161098">
    <property type="entry name" value="MetI-like"/>
    <property type="match status" value="1"/>
</dbReference>
<dbReference type="PROSITE" id="PS50928">
    <property type="entry name" value="ABC_TM1"/>
    <property type="match status" value="1"/>
</dbReference>
<dbReference type="RefSeq" id="WP_138197216.1">
    <property type="nucleotide sequence ID" value="NZ_VCIW01000021.1"/>
</dbReference>
<dbReference type="Gene3D" id="1.10.3720.10">
    <property type="entry name" value="MetI-like"/>
    <property type="match status" value="1"/>
</dbReference>
<sequence>MRGAKLGKTWQLHGMMLPGVALVLVFMYLPLPGIVLAFKDFIPSRGIFGSEWVGLETFEYMMYLPDSLQVFWNTLKIAFLKIVFNFPVPILVAVLLNEVRKAAFKRTVQTMIYLPHFLSWVILSGIFIDLFSQTGIVNQALGWFGAKPIFFMGDPGHFIRMLVATDVWKNFGYSTIIYLAAITGIDESLYESAVIDGANRFKQVLHITLPSLGPIILLVLTLSLGGILDAGFDQVFNMYNPLVWSTADIIDTYVYRLAIVDANYSLGTAIGLLKSVVGFILIVTSYLLARKYSDYTIF</sequence>
<comment type="caution">
    <text evidence="9">The sequence shown here is derived from an EMBL/GenBank/DDBJ whole genome shotgun (WGS) entry which is preliminary data.</text>
</comment>
<keyword evidence="6 7" id="KW-0472">Membrane</keyword>
<comment type="subcellular location">
    <subcellularLocation>
        <location evidence="1 7">Cell membrane</location>
        <topology evidence="1 7">Multi-pass membrane protein</topology>
    </subcellularLocation>
</comment>
<evidence type="ECO:0000313" key="10">
    <source>
        <dbReference type="Proteomes" id="UP000309676"/>
    </source>
</evidence>
<evidence type="ECO:0000259" key="8">
    <source>
        <dbReference type="PROSITE" id="PS50928"/>
    </source>
</evidence>
<dbReference type="GO" id="GO:0055085">
    <property type="term" value="P:transmembrane transport"/>
    <property type="evidence" value="ECO:0007669"/>
    <property type="project" value="InterPro"/>
</dbReference>
<evidence type="ECO:0000256" key="7">
    <source>
        <dbReference type="RuleBase" id="RU363032"/>
    </source>
</evidence>
<feature type="transmembrane region" description="Helical" evidence="7">
    <location>
        <begin position="211"/>
        <end position="232"/>
    </location>
</feature>
<organism evidence="9 10">
    <name type="scientific">Paenibacillus antri</name>
    <dbReference type="NCBI Taxonomy" id="2582848"/>
    <lineage>
        <taxon>Bacteria</taxon>
        <taxon>Bacillati</taxon>
        <taxon>Bacillota</taxon>
        <taxon>Bacilli</taxon>
        <taxon>Bacillales</taxon>
        <taxon>Paenibacillaceae</taxon>
        <taxon>Paenibacillus</taxon>
    </lineage>
</organism>
<dbReference type="EMBL" id="VCIW01000021">
    <property type="protein sequence ID" value="TLS49498.1"/>
    <property type="molecule type" value="Genomic_DNA"/>
</dbReference>
<name>A0A5R9G7U4_9BACL</name>
<dbReference type="CDD" id="cd06261">
    <property type="entry name" value="TM_PBP2"/>
    <property type="match status" value="1"/>
</dbReference>
<feature type="transmembrane region" description="Helical" evidence="7">
    <location>
        <begin position="117"/>
        <end position="136"/>
    </location>
</feature>
<gene>
    <name evidence="9" type="ORF">FE782_25645</name>
</gene>
<dbReference type="PANTHER" id="PTHR30193:SF44">
    <property type="entry name" value="LACTOSE TRANSPORT SYSTEM PERMEASE PROTEIN LACF"/>
    <property type="match status" value="1"/>
</dbReference>
<evidence type="ECO:0000256" key="2">
    <source>
        <dbReference type="ARBA" id="ARBA00022448"/>
    </source>
</evidence>
<dbReference type="AlphaFoldDB" id="A0A5R9G7U4"/>
<dbReference type="InterPro" id="IPR000515">
    <property type="entry name" value="MetI-like"/>
</dbReference>
<protein>
    <submittedName>
        <fullName evidence="9">Sugar ABC transporter permease</fullName>
    </submittedName>
</protein>
<feature type="transmembrane region" description="Helical" evidence="7">
    <location>
        <begin position="171"/>
        <end position="190"/>
    </location>
</feature>
<keyword evidence="2 7" id="KW-0813">Transport</keyword>
<evidence type="ECO:0000313" key="9">
    <source>
        <dbReference type="EMBL" id="TLS49498.1"/>
    </source>
</evidence>
<keyword evidence="3" id="KW-1003">Cell membrane</keyword>
<feature type="transmembrane region" description="Helical" evidence="7">
    <location>
        <begin position="264"/>
        <end position="289"/>
    </location>
</feature>
<evidence type="ECO:0000256" key="1">
    <source>
        <dbReference type="ARBA" id="ARBA00004651"/>
    </source>
</evidence>
<accession>A0A5R9G7U4</accession>
<reference evidence="9 10" key="1">
    <citation type="submission" date="2019-05" db="EMBL/GenBank/DDBJ databases">
        <authorList>
            <person name="Narsing Rao M.P."/>
            <person name="Li W.J."/>
        </authorList>
    </citation>
    <scope>NUCLEOTIDE SEQUENCE [LARGE SCALE GENOMIC DNA]</scope>
    <source>
        <strain evidence="9 10">SYSU_K30003</strain>
    </source>
</reference>
<feature type="domain" description="ABC transmembrane type-1" evidence="8">
    <location>
        <begin position="71"/>
        <end position="285"/>
    </location>
</feature>
<dbReference type="InterPro" id="IPR051393">
    <property type="entry name" value="ABC_transporter_permease"/>
</dbReference>
<keyword evidence="10" id="KW-1185">Reference proteome</keyword>
<evidence type="ECO:0000256" key="4">
    <source>
        <dbReference type="ARBA" id="ARBA00022692"/>
    </source>
</evidence>
<dbReference type="PANTHER" id="PTHR30193">
    <property type="entry name" value="ABC TRANSPORTER PERMEASE PROTEIN"/>
    <property type="match status" value="1"/>
</dbReference>
<evidence type="ECO:0000256" key="6">
    <source>
        <dbReference type="ARBA" id="ARBA00023136"/>
    </source>
</evidence>
<feature type="transmembrane region" description="Helical" evidence="7">
    <location>
        <begin position="70"/>
        <end position="96"/>
    </location>
</feature>
<proteinExistence type="inferred from homology"/>
<feature type="transmembrane region" description="Helical" evidence="7">
    <location>
        <begin position="12"/>
        <end position="31"/>
    </location>
</feature>
<evidence type="ECO:0000256" key="3">
    <source>
        <dbReference type="ARBA" id="ARBA00022475"/>
    </source>
</evidence>
<evidence type="ECO:0000256" key="5">
    <source>
        <dbReference type="ARBA" id="ARBA00022989"/>
    </source>
</evidence>
<dbReference type="Pfam" id="PF00528">
    <property type="entry name" value="BPD_transp_1"/>
    <property type="match status" value="1"/>
</dbReference>
<dbReference type="InterPro" id="IPR035906">
    <property type="entry name" value="MetI-like_sf"/>
</dbReference>
<comment type="similarity">
    <text evidence="7">Belongs to the binding-protein-dependent transport system permease family.</text>
</comment>